<evidence type="ECO:0000256" key="6">
    <source>
        <dbReference type="ARBA" id="ARBA00023136"/>
    </source>
</evidence>
<dbReference type="GO" id="GO:0003755">
    <property type="term" value="F:peptidyl-prolyl cis-trans isomerase activity"/>
    <property type="evidence" value="ECO:0007669"/>
    <property type="project" value="UniProtKB-KW"/>
</dbReference>
<evidence type="ECO:0000256" key="1">
    <source>
        <dbReference type="ARBA" id="ARBA00004382"/>
    </source>
</evidence>
<dbReference type="AlphaFoldDB" id="A0A3N4PAW3"/>
<accession>A0A3N4PAW3</accession>
<keyword evidence="5" id="KW-1133">Transmembrane helix</keyword>
<gene>
    <name evidence="13" type="ORF">EGM88_09895</name>
</gene>
<evidence type="ECO:0000256" key="9">
    <source>
        <dbReference type="ARBA" id="ARBA00040743"/>
    </source>
</evidence>
<dbReference type="InterPro" id="IPR027304">
    <property type="entry name" value="Trigger_fact/SurA_dom_sf"/>
</dbReference>
<keyword evidence="14" id="KW-1185">Reference proteome</keyword>
<proteinExistence type="inferred from homology"/>
<dbReference type="RefSeq" id="WP_123898033.1">
    <property type="nucleotide sequence ID" value="NZ_RPFJ01000011.1"/>
</dbReference>
<dbReference type="PANTHER" id="PTHR47529">
    <property type="entry name" value="PEPTIDYL-PROLYL CIS-TRANS ISOMERASE D"/>
    <property type="match status" value="1"/>
</dbReference>
<evidence type="ECO:0000256" key="10">
    <source>
        <dbReference type="ARBA" id="ARBA00042775"/>
    </source>
</evidence>
<dbReference type="EMBL" id="RPFJ01000011">
    <property type="protein sequence ID" value="RPD96663.1"/>
    <property type="molecule type" value="Genomic_DNA"/>
</dbReference>
<dbReference type="Proteomes" id="UP000270856">
    <property type="component" value="Unassembled WGS sequence"/>
</dbReference>
<sequence>MAILSKIRERSLFLIIIIALALFSFVIGDVFTRGGFGSQSNSIGEVNGENIGREEFVQMVEQQKTLSGGRGSQMQYVNMAWENLLRQKIYKAQLEKSGVTVGEKDVWDEILKQPWVQENPQFKNEVGLFDEDKFKEHIATLNDAKNDDESSRQAWLSWLDYERNIKNSLELRTYNNLVTAGLGATFKEGERYYMANNTKLDLEYVYVPNTFIADSLVSVTDKEIEEYVKNHPNDYKAEASRDISFVKFDIKASPEDEAEIKKEVESIIEDREEYSTAAKGNVKIEGLANTEDVEDFFRNNPSDIPLDNNYYNKSKVSPILADTIFKMNVGDVYGPYKEGNYYKVTKLVAVKQLPDSVKARHILIPFIGSTNDPSVMETEAQAKEKADSLLTVLKKDKSQFAEIAKTMSSDKSSGVKGGDLDWFVYQTMVPEFRDYTFENKVGDMGVVKSQFGFHIIDIQNQKNIQKNVKLATFARAIVASDETESNVYQKAETFASQLTEGKDIEDLAKEEGLTLQPVVGLKAMDERVSNLSNQRQIVTWAFSSDTDVDDIKRFDIEDGYVVAKLTAKHEKGLNVLGTAKATLRAKLLNEKKSKLIKEKMKGDNLQDIAKVFNTTVQTSKAVSLGSPILPGIGRAEEIVAVLVYLDENKLYSGIDTRNGVFAAIITKKDSPKPLENYASSITAVKNTNRTKASKVYSVLKKFSDIEDNRATFY</sequence>
<evidence type="ECO:0000259" key="12">
    <source>
        <dbReference type="PROSITE" id="PS50198"/>
    </source>
</evidence>
<evidence type="ECO:0000256" key="2">
    <source>
        <dbReference type="ARBA" id="ARBA00022475"/>
    </source>
</evidence>
<protein>
    <recommendedName>
        <fullName evidence="9">Periplasmic chaperone PpiD</fullName>
    </recommendedName>
    <alternativeName>
        <fullName evidence="10">Periplasmic folding chaperone</fullName>
    </alternativeName>
</protein>
<dbReference type="SUPFAM" id="SSF109998">
    <property type="entry name" value="Triger factor/SurA peptide-binding domain-like"/>
    <property type="match status" value="1"/>
</dbReference>
<dbReference type="GO" id="GO:0005886">
    <property type="term" value="C:plasma membrane"/>
    <property type="evidence" value="ECO:0007669"/>
    <property type="project" value="UniProtKB-SubCell"/>
</dbReference>
<evidence type="ECO:0000313" key="14">
    <source>
        <dbReference type="Proteomes" id="UP000270856"/>
    </source>
</evidence>
<keyword evidence="7" id="KW-0143">Chaperone</keyword>
<dbReference type="SUPFAM" id="SSF54534">
    <property type="entry name" value="FKBP-like"/>
    <property type="match status" value="1"/>
</dbReference>
<dbReference type="InterPro" id="IPR046357">
    <property type="entry name" value="PPIase_dom_sf"/>
</dbReference>
<name>A0A3N4PAW3_9FLAO</name>
<comment type="caution">
    <text evidence="13">The sequence shown here is derived from an EMBL/GenBank/DDBJ whole genome shotgun (WGS) entry which is preliminary data.</text>
</comment>
<reference evidence="13 14" key="1">
    <citation type="submission" date="2018-11" db="EMBL/GenBank/DDBJ databases">
        <title>Aureibaculum marinum gen. nov., sp. nov., a member of the family Flavobacteriaceae isolated from the Bohai Sea.</title>
        <authorList>
            <person name="Ji X."/>
        </authorList>
    </citation>
    <scope>NUCLEOTIDE SEQUENCE [LARGE SCALE GENOMIC DNA]</scope>
    <source>
        <strain evidence="13 14">BH-SD17</strain>
    </source>
</reference>
<feature type="domain" description="PpiC" evidence="12">
    <location>
        <begin position="354"/>
        <end position="460"/>
    </location>
</feature>
<evidence type="ECO:0000256" key="7">
    <source>
        <dbReference type="ARBA" id="ARBA00023186"/>
    </source>
</evidence>
<keyword evidence="2" id="KW-1003">Cell membrane</keyword>
<evidence type="ECO:0000256" key="11">
    <source>
        <dbReference type="PROSITE-ProRule" id="PRU00278"/>
    </source>
</evidence>
<dbReference type="PROSITE" id="PS50198">
    <property type="entry name" value="PPIC_PPIASE_2"/>
    <property type="match status" value="1"/>
</dbReference>
<evidence type="ECO:0000256" key="4">
    <source>
        <dbReference type="ARBA" id="ARBA00022692"/>
    </source>
</evidence>
<dbReference type="OrthoDB" id="9812372at2"/>
<dbReference type="PANTHER" id="PTHR47529:SF1">
    <property type="entry name" value="PERIPLASMIC CHAPERONE PPID"/>
    <property type="match status" value="1"/>
</dbReference>
<dbReference type="InterPro" id="IPR052029">
    <property type="entry name" value="PpiD_chaperone"/>
</dbReference>
<dbReference type="Pfam" id="PF13623">
    <property type="entry name" value="SurA_N_2"/>
    <property type="match status" value="1"/>
</dbReference>
<dbReference type="Pfam" id="PF13616">
    <property type="entry name" value="Rotamase_3"/>
    <property type="match status" value="1"/>
</dbReference>
<evidence type="ECO:0000256" key="5">
    <source>
        <dbReference type="ARBA" id="ARBA00022989"/>
    </source>
</evidence>
<keyword evidence="11" id="KW-0697">Rotamase</keyword>
<keyword evidence="6" id="KW-0472">Membrane</keyword>
<keyword evidence="11 13" id="KW-0413">Isomerase</keyword>
<keyword evidence="3" id="KW-0997">Cell inner membrane</keyword>
<comment type="subcellular location">
    <subcellularLocation>
        <location evidence="1">Cell inner membrane</location>
        <topology evidence="1">Single-pass type II membrane protein</topology>
        <orientation evidence="1">Periplasmic side</orientation>
    </subcellularLocation>
</comment>
<evidence type="ECO:0000256" key="8">
    <source>
        <dbReference type="ARBA" id="ARBA00038408"/>
    </source>
</evidence>
<evidence type="ECO:0000313" key="13">
    <source>
        <dbReference type="EMBL" id="RPD96663.1"/>
    </source>
</evidence>
<keyword evidence="4" id="KW-0812">Transmembrane</keyword>
<organism evidence="13 14">
    <name type="scientific">Aureibaculum marinum</name>
    <dbReference type="NCBI Taxonomy" id="2487930"/>
    <lineage>
        <taxon>Bacteria</taxon>
        <taxon>Pseudomonadati</taxon>
        <taxon>Bacteroidota</taxon>
        <taxon>Flavobacteriia</taxon>
        <taxon>Flavobacteriales</taxon>
        <taxon>Flavobacteriaceae</taxon>
        <taxon>Aureibaculum</taxon>
    </lineage>
</organism>
<evidence type="ECO:0000256" key="3">
    <source>
        <dbReference type="ARBA" id="ARBA00022519"/>
    </source>
</evidence>
<dbReference type="Gene3D" id="3.10.50.40">
    <property type="match status" value="1"/>
</dbReference>
<dbReference type="InterPro" id="IPR000297">
    <property type="entry name" value="PPIase_PpiC"/>
</dbReference>
<comment type="similarity">
    <text evidence="8">Belongs to the PpiD chaperone family.</text>
</comment>